<evidence type="ECO:0000256" key="1">
    <source>
        <dbReference type="SAM" id="MobiDB-lite"/>
    </source>
</evidence>
<feature type="region of interest" description="Disordered" evidence="1">
    <location>
        <begin position="55"/>
        <end position="78"/>
    </location>
</feature>
<name>G2QUF6_THETT</name>
<proteinExistence type="predicted"/>
<dbReference type="KEGG" id="ttt:THITE_2085223"/>
<evidence type="ECO:0000313" key="3">
    <source>
        <dbReference type="Proteomes" id="UP000008181"/>
    </source>
</evidence>
<feature type="region of interest" description="Disordered" evidence="1">
    <location>
        <begin position="1"/>
        <end position="37"/>
    </location>
</feature>
<protein>
    <submittedName>
        <fullName evidence="2">Uncharacterized protein</fullName>
    </submittedName>
</protein>
<dbReference type="Proteomes" id="UP000008181">
    <property type="component" value="Chromosome 1"/>
</dbReference>
<dbReference type="AlphaFoldDB" id="G2QUF6"/>
<gene>
    <name evidence="2" type="ORF">THITE_2085223</name>
</gene>
<evidence type="ECO:0000313" key="2">
    <source>
        <dbReference type="EMBL" id="AEO63708.1"/>
    </source>
</evidence>
<feature type="compositionally biased region" description="Polar residues" evidence="1">
    <location>
        <begin position="61"/>
        <end position="72"/>
    </location>
</feature>
<sequence length="78" mass="8432">MPRSHPNPWDPPRHPAQPSERASAPSTTLGPTTSPYIQHLAQPSQLQGTTQVIYPLERASAPSTTLGPTTSPYIRHPA</sequence>
<dbReference type="HOGENOM" id="CLU_2623734_0_0_1"/>
<dbReference type="EMBL" id="CP003009">
    <property type="protein sequence ID" value="AEO63708.1"/>
    <property type="molecule type" value="Genomic_DNA"/>
</dbReference>
<organism evidence="2 3">
    <name type="scientific">Thermothielavioides terrestris (strain ATCC 38088 / NRRL 8126)</name>
    <name type="common">Thielavia terrestris</name>
    <dbReference type="NCBI Taxonomy" id="578455"/>
    <lineage>
        <taxon>Eukaryota</taxon>
        <taxon>Fungi</taxon>
        <taxon>Dikarya</taxon>
        <taxon>Ascomycota</taxon>
        <taxon>Pezizomycotina</taxon>
        <taxon>Sordariomycetes</taxon>
        <taxon>Sordariomycetidae</taxon>
        <taxon>Sordariales</taxon>
        <taxon>Chaetomiaceae</taxon>
        <taxon>Thermothielavioides</taxon>
        <taxon>Thermothielavioides terrestris</taxon>
    </lineage>
</organism>
<keyword evidence="3" id="KW-1185">Reference proteome</keyword>
<feature type="compositionally biased region" description="Polar residues" evidence="1">
    <location>
        <begin position="24"/>
        <end position="37"/>
    </location>
</feature>
<dbReference type="GeneID" id="11516577"/>
<dbReference type="RefSeq" id="XP_003650044.1">
    <property type="nucleotide sequence ID" value="XM_003649996.1"/>
</dbReference>
<accession>G2QUF6</accession>
<reference evidence="2 3" key="1">
    <citation type="journal article" date="2011" name="Nat. Biotechnol.">
        <title>Comparative genomic analysis of the thermophilic biomass-degrading fungi Myceliophthora thermophila and Thielavia terrestris.</title>
        <authorList>
            <person name="Berka R.M."/>
            <person name="Grigoriev I.V."/>
            <person name="Otillar R."/>
            <person name="Salamov A."/>
            <person name="Grimwood J."/>
            <person name="Reid I."/>
            <person name="Ishmael N."/>
            <person name="John T."/>
            <person name="Darmond C."/>
            <person name="Moisan M.-C."/>
            <person name="Henrissat B."/>
            <person name="Coutinho P.M."/>
            <person name="Lombard V."/>
            <person name="Natvig D.O."/>
            <person name="Lindquist E."/>
            <person name="Schmutz J."/>
            <person name="Lucas S."/>
            <person name="Harris P."/>
            <person name="Powlowski J."/>
            <person name="Bellemare A."/>
            <person name="Taylor D."/>
            <person name="Butler G."/>
            <person name="de Vries R.P."/>
            <person name="Allijn I.E."/>
            <person name="van den Brink J."/>
            <person name="Ushinsky S."/>
            <person name="Storms R."/>
            <person name="Powell A.J."/>
            <person name="Paulsen I.T."/>
            <person name="Elbourne L.D.H."/>
            <person name="Baker S.E."/>
            <person name="Magnuson J."/>
            <person name="LaBoissiere S."/>
            <person name="Clutterbuck A.J."/>
            <person name="Martinez D."/>
            <person name="Wogulis M."/>
            <person name="de Leon A.L."/>
            <person name="Rey M.W."/>
            <person name="Tsang A."/>
        </authorList>
    </citation>
    <scope>NUCLEOTIDE SEQUENCE [LARGE SCALE GENOMIC DNA]</scope>
    <source>
        <strain evidence="3">ATCC 38088 / NRRL 8126</strain>
    </source>
</reference>